<gene>
    <name evidence="2" type="ORF">GCG54_00012613</name>
</gene>
<dbReference type="EMBL" id="WVTB01000024">
    <property type="protein sequence ID" value="KAF3808034.1"/>
    <property type="molecule type" value="Genomic_DNA"/>
</dbReference>
<protein>
    <submittedName>
        <fullName evidence="2">Uncharacterized protein</fullName>
    </submittedName>
</protein>
<dbReference type="Proteomes" id="UP000613401">
    <property type="component" value="Unassembled WGS sequence"/>
</dbReference>
<dbReference type="RefSeq" id="XP_045267193.1">
    <property type="nucleotide sequence ID" value="XM_045412488.1"/>
</dbReference>
<evidence type="ECO:0000313" key="3">
    <source>
        <dbReference type="Proteomes" id="UP000613401"/>
    </source>
</evidence>
<dbReference type="Pfam" id="PF14087">
    <property type="entry name" value="DUF4267"/>
    <property type="match status" value="1"/>
</dbReference>
<proteinExistence type="predicted"/>
<dbReference type="GeneID" id="69019731"/>
<evidence type="ECO:0000313" key="2">
    <source>
        <dbReference type="EMBL" id="KAF3808034.1"/>
    </source>
</evidence>
<reference evidence="2" key="2">
    <citation type="submission" date="2020-03" db="EMBL/GenBank/DDBJ databases">
        <authorList>
            <person name="Fu F.-F."/>
            <person name="Chen J."/>
        </authorList>
    </citation>
    <scope>NUCLEOTIDE SEQUENCE</scope>
    <source>
        <strain evidence="2">Lc1</strain>
    </source>
</reference>
<dbReference type="AlphaFoldDB" id="A0A8H4CQC9"/>
<accession>A0A8H4CQC9</accession>
<evidence type="ECO:0000256" key="1">
    <source>
        <dbReference type="SAM" id="SignalP"/>
    </source>
</evidence>
<organism evidence="2 3">
    <name type="scientific">Colletotrichum gloeosporioides</name>
    <name type="common">Anthracnose fungus</name>
    <name type="synonym">Glomerella cingulata</name>
    <dbReference type="NCBI Taxonomy" id="474922"/>
    <lineage>
        <taxon>Eukaryota</taxon>
        <taxon>Fungi</taxon>
        <taxon>Dikarya</taxon>
        <taxon>Ascomycota</taxon>
        <taxon>Pezizomycotina</taxon>
        <taxon>Sordariomycetes</taxon>
        <taxon>Hypocreomycetidae</taxon>
        <taxon>Glomerellales</taxon>
        <taxon>Glomerellaceae</taxon>
        <taxon>Colletotrichum</taxon>
        <taxon>Colletotrichum gloeosporioides species complex</taxon>
    </lineage>
</organism>
<sequence>MPPRFKLAHLFPLFVAVAHTIGGVVPFFAEDAGIRSFGLPERFAQSTIAQACFTLDGARLSVLGMVQLIMYLRGDYVAVDIIMALLVYVGLVDGYNDIAAVPNSLLARRRHSVSVSWWSIGPVPKVAIMFPAGTPSEPDASTLGAGASASELTSQPGLIRLLEQHPCPELAWDSSEHEYNVHLWQNGPACLII</sequence>
<comment type="caution">
    <text evidence="2">The sequence shown here is derived from an EMBL/GenBank/DDBJ whole genome shotgun (WGS) entry which is preliminary data.</text>
</comment>
<feature type="chain" id="PRO_5034096303" evidence="1">
    <location>
        <begin position="24"/>
        <end position="193"/>
    </location>
</feature>
<dbReference type="InterPro" id="IPR025363">
    <property type="entry name" value="DUF4267"/>
</dbReference>
<keyword evidence="3" id="KW-1185">Reference proteome</keyword>
<name>A0A8H4CQC9_COLGL</name>
<feature type="signal peptide" evidence="1">
    <location>
        <begin position="1"/>
        <end position="23"/>
    </location>
</feature>
<reference evidence="2" key="1">
    <citation type="journal article" date="2020" name="Phytopathology">
        <title>Genome sequence and comparative analysis of Colletotrichum gloeosporioides isolated from Liriodendron leaves.</title>
        <authorList>
            <person name="Fu F.F."/>
            <person name="Hao Z."/>
            <person name="Wang P."/>
            <person name="Lu Y."/>
            <person name="Xue L.J."/>
            <person name="Wei G."/>
            <person name="Tian Y."/>
            <person name="Baishi H."/>
            <person name="Xu H."/>
            <person name="Shi J."/>
            <person name="Cheng T."/>
            <person name="Wang G."/>
            <person name="Yi Y."/>
            <person name="Chen J."/>
        </authorList>
    </citation>
    <scope>NUCLEOTIDE SEQUENCE</scope>
    <source>
        <strain evidence="2">Lc1</strain>
    </source>
</reference>
<keyword evidence="1" id="KW-0732">Signal</keyword>